<dbReference type="Proteomes" id="UP000215289">
    <property type="component" value="Unassembled WGS sequence"/>
</dbReference>
<reference evidence="2 3" key="1">
    <citation type="submission" date="2018-08" db="EMBL/GenBank/DDBJ databases">
        <title>Draft genome sequences of two Aspergillus turcosus clinical strains isolated from bronchoalveolar lavage fluid: one azole-susceptible and the other azole-resistant.</title>
        <authorList>
            <person name="Parent-Michaud M."/>
            <person name="Dufresne P.J."/>
            <person name="Fournier E."/>
            <person name="Martineau C."/>
            <person name="Moreira S."/>
            <person name="Perkins V."/>
            <person name="De Repentigny L."/>
            <person name="Dufresne S.F."/>
        </authorList>
    </citation>
    <scope>NUCLEOTIDE SEQUENCE [LARGE SCALE GENOMIC DNA]</scope>
    <source>
        <strain evidence="2">HMR AF 1038</strain>
    </source>
</reference>
<evidence type="ECO:0000313" key="2">
    <source>
        <dbReference type="EMBL" id="RLL96208.1"/>
    </source>
</evidence>
<dbReference type="AlphaFoldDB" id="A0A3R7HT81"/>
<sequence length="454" mass="50363">MFGLGPEPTLAPNGVHHGRAKDTMHAATAPLHIDGRKIHLHHTLSERSKRHCHPPGRFLLHPEHQQRFRRRSPDIKAIIIDVSLFTAIRNESLWHSEPCLLCDMQSAAEDLPLQCSPRIYRHMTESTTLAESLAQGERKISERQGIDREPRRNRDNTSNNTSNDSPQYLIAAFTHCLTWALLHPPLEYGPEMYGMFLAVRANRFLGPPQPTYLGEGIVNICPDEMLGIKGHSPMETELHGSMECFVSHLLQGTTIKDTNAMTRLCLDSQFLPSPLEDIADFLNIEQVMKFIKSQLTDFETGACASLLRSSGQRADNIEQAHRSHHGITGNKRHERDAIGSSASLLQNTDRKTKNELCSEGLVQIVCGMESPRGARLENGRTAAPLRALNNGQAIWYIFCAQLRCGSSSLPSELSPKLSGSECRSQTLPCGLNNSKKDSKSHGFKTSGFACPALA</sequence>
<feature type="region of interest" description="Disordered" evidence="1">
    <location>
        <begin position="131"/>
        <end position="164"/>
    </location>
</feature>
<keyword evidence="3" id="KW-1185">Reference proteome</keyword>
<comment type="caution">
    <text evidence="2">The sequence shown here is derived from an EMBL/GenBank/DDBJ whole genome shotgun (WGS) entry which is preliminary data.</text>
</comment>
<accession>A0A3R7HT81</accession>
<proteinExistence type="predicted"/>
<organism evidence="2 3">
    <name type="scientific">Aspergillus turcosus</name>
    <dbReference type="NCBI Taxonomy" id="1245748"/>
    <lineage>
        <taxon>Eukaryota</taxon>
        <taxon>Fungi</taxon>
        <taxon>Dikarya</taxon>
        <taxon>Ascomycota</taxon>
        <taxon>Pezizomycotina</taxon>
        <taxon>Eurotiomycetes</taxon>
        <taxon>Eurotiomycetidae</taxon>
        <taxon>Eurotiales</taxon>
        <taxon>Aspergillaceae</taxon>
        <taxon>Aspergillus</taxon>
        <taxon>Aspergillus subgen. Fumigati</taxon>
    </lineage>
</organism>
<evidence type="ECO:0000313" key="3">
    <source>
        <dbReference type="Proteomes" id="UP000215289"/>
    </source>
</evidence>
<gene>
    <name evidence="2" type="ORF">CFD26_103469</name>
</gene>
<evidence type="ECO:0000256" key="1">
    <source>
        <dbReference type="SAM" id="MobiDB-lite"/>
    </source>
</evidence>
<dbReference type="EMBL" id="NIDN02000119">
    <property type="protein sequence ID" value="RLL96208.1"/>
    <property type="molecule type" value="Genomic_DNA"/>
</dbReference>
<protein>
    <submittedName>
        <fullName evidence="2">Uncharacterized protein</fullName>
    </submittedName>
</protein>
<name>A0A3R7HT81_9EURO</name>
<feature type="compositionally biased region" description="Basic and acidic residues" evidence="1">
    <location>
        <begin position="136"/>
        <end position="155"/>
    </location>
</feature>